<proteinExistence type="predicted"/>
<dbReference type="InterPro" id="IPR036649">
    <property type="entry name" value="Pyrophosphatase_sf"/>
</dbReference>
<dbReference type="Pfam" id="PF00719">
    <property type="entry name" value="Pyrophosphatase"/>
    <property type="match status" value="1"/>
</dbReference>
<keyword evidence="3" id="KW-0479">Metal-binding</keyword>
<dbReference type="KEGG" id="bid:Bind_2987"/>
<evidence type="ECO:0000313" key="7">
    <source>
        <dbReference type="Proteomes" id="UP000001695"/>
    </source>
</evidence>
<dbReference type="GO" id="GO:0005737">
    <property type="term" value="C:cytoplasm"/>
    <property type="evidence" value="ECO:0007669"/>
    <property type="project" value="InterPro"/>
</dbReference>
<dbReference type="PANTHER" id="PTHR10286">
    <property type="entry name" value="INORGANIC PYROPHOSPHATASE"/>
    <property type="match status" value="1"/>
</dbReference>
<evidence type="ECO:0000256" key="5">
    <source>
        <dbReference type="ARBA" id="ARBA00022842"/>
    </source>
</evidence>
<accession>B2IL12</accession>
<name>B2IL12_BEII9</name>
<dbReference type="EC" id="3.6.1.1" evidence="2"/>
<dbReference type="GO" id="GO:0004427">
    <property type="term" value="F:inorganic diphosphate phosphatase activity"/>
    <property type="evidence" value="ECO:0007669"/>
    <property type="project" value="UniProtKB-EC"/>
</dbReference>
<gene>
    <name evidence="6" type="ordered locus">Bind_2987</name>
</gene>
<dbReference type="EMBL" id="CP001016">
    <property type="protein sequence ID" value="ACB96552.1"/>
    <property type="molecule type" value="Genomic_DNA"/>
</dbReference>
<evidence type="ECO:0000256" key="1">
    <source>
        <dbReference type="ARBA" id="ARBA00001946"/>
    </source>
</evidence>
<dbReference type="PROSITE" id="PS00387">
    <property type="entry name" value="PPASE"/>
    <property type="match status" value="1"/>
</dbReference>
<protein>
    <recommendedName>
        <fullName evidence="2">inorganic diphosphatase</fullName>
        <ecNumber evidence="2">3.6.1.1</ecNumber>
    </recommendedName>
</protein>
<sequence>MLSRVPADLSSLPSRDPETGDLLAIIETPRGSRNKYAYDPAFHTFRLKNVLPKGSVFPYDFGFIPSTKADDDDPVDVLVLLDEEIPVGCAITVRLIGAIEAEQRKHGKEWIRNDRLIAIASHAHLHGEVESLKEINPRLIQEIEEFFIQYEKLSGKDFRIVGRCGPKSAQKLLEAGAQRWAKNPTATCSQTLLSAEKDG</sequence>
<dbReference type="eggNOG" id="COG0221">
    <property type="taxonomic scope" value="Bacteria"/>
</dbReference>
<dbReference type="GO" id="GO:0006796">
    <property type="term" value="P:phosphate-containing compound metabolic process"/>
    <property type="evidence" value="ECO:0007669"/>
    <property type="project" value="InterPro"/>
</dbReference>
<evidence type="ECO:0000256" key="4">
    <source>
        <dbReference type="ARBA" id="ARBA00022801"/>
    </source>
</evidence>
<dbReference type="Proteomes" id="UP000001695">
    <property type="component" value="Chromosome"/>
</dbReference>
<evidence type="ECO:0000256" key="3">
    <source>
        <dbReference type="ARBA" id="ARBA00022723"/>
    </source>
</evidence>
<organism evidence="6 7">
    <name type="scientific">Beijerinckia indica subsp. indica (strain ATCC 9039 / DSM 1715 / NCIMB 8712)</name>
    <dbReference type="NCBI Taxonomy" id="395963"/>
    <lineage>
        <taxon>Bacteria</taxon>
        <taxon>Pseudomonadati</taxon>
        <taxon>Pseudomonadota</taxon>
        <taxon>Alphaproteobacteria</taxon>
        <taxon>Hyphomicrobiales</taxon>
        <taxon>Beijerinckiaceae</taxon>
        <taxon>Beijerinckia</taxon>
    </lineage>
</organism>
<reference evidence="6 7" key="2">
    <citation type="journal article" date="2010" name="J. Bacteriol.">
        <title>Complete genome sequence of Beijerinckia indica subsp. indica.</title>
        <authorList>
            <person name="Tamas I."/>
            <person name="Dedysh S.N."/>
            <person name="Liesack W."/>
            <person name="Stott M.B."/>
            <person name="Alam M."/>
            <person name="Murrell J.C."/>
            <person name="Dunfield P.F."/>
        </authorList>
    </citation>
    <scope>NUCLEOTIDE SEQUENCE [LARGE SCALE GENOMIC DNA]</scope>
    <source>
        <strain evidence="7">ATCC 9039 / DSM 1715 / NCIMB 8712</strain>
    </source>
</reference>
<keyword evidence="4" id="KW-0378">Hydrolase</keyword>
<dbReference type="GO" id="GO:0000287">
    <property type="term" value="F:magnesium ion binding"/>
    <property type="evidence" value="ECO:0007669"/>
    <property type="project" value="InterPro"/>
</dbReference>
<dbReference type="SUPFAM" id="SSF50324">
    <property type="entry name" value="Inorganic pyrophosphatase"/>
    <property type="match status" value="1"/>
</dbReference>
<comment type="cofactor">
    <cofactor evidence="1">
        <name>Mg(2+)</name>
        <dbReference type="ChEBI" id="CHEBI:18420"/>
    </cofactor>
</comment>
<keyword evidence="7" id="KW-1185">Reference proteome</keyword>
<dbReference type="STRING" id="395963.Bind_2987"/>
<reference evidence="7" key="1">
    <citation type="submission" date="2008-03" db="EMBL/GenBank/DDBJ databases">
        <title>Complete sequence of chromosome of Beijerinckia indica subsp. indica ATCC 9039.</title>
        <authorList>
            <consortium name="US DOE Joint Genome Institute"/>
            <person name="Copeland A."/>
            <person name="Lucas S."/>
            <person name="Lapidus A."/>
            <person name="Glavina del Rio T."/>
            <person name="Dalin E."/>
            <person name="Tice H."/>
            <person name="Bruce D."/>
            <person name="Goodwin L."/>
            <person name="Pitluck S."/>
            <person name="LaButti K."/>
            <person name="Schmutz J."/>
            <person name="Larimer F."/>
            <person name="Land M."/>
            <person name="Hauser L."/>
            <person name="Kyrpides N."/>
            <person name="Mikhailova N."/>
            <person name="Dunfield P.F."/>
            <person name="Dedysh S.N."/>
            <person name="Liesack W."/>
            <person name="Saw J.H."/>
            <person name="Alam M."/>
            <person name="Chen Y."/>
            <person name="Murrell J.C."/>
            <person name="Richardson P."/>
        </authorList>
    </citation>
    <scope>NUCLEOTIDE SEQUENCE [LARGE SCALE GENOMIC DNA]</scope>
    <source>
        <strain evidence="7">ATCC 9039 / DSM 1715 / NCIMB 8712</strain>
    </source>
</reference>
<evidence type="ECO:0000256" key="2">
    <source>
        <dbReference type="ARBA" id="ARBA00012146"/>
    </source>
</evidence>
<dbReference type="HOGENOM" id="CLU_073198_1_1_5"/>
<dbReference type="Gene3D" id="3.90.80.10">
    <property type="entry name" value="Inorganic pyrophosphatase"/>
    <property type="match status" value="1"/>
</dbReference>
<keyword evidence="5" id="KW-0460">Magnesium</keyword>
<dbReference type="AlphaFoldDB" id="B2IL12"/>
<dbReference type="OrthoDB" id="5187599at2"/>
<dbReference type="RefSeq" id="WP_012385901.1">
    <property type="nucleotide sequence ID" value="NC_010581.1"/>
</dbReference>
<evidence type="ECO:0000313" key="6">
    <source>
        <dbReference type="EMBL" id="ACB96552.1"/>
    </source>
</evidence>
<dbReference type="InterPro" id="IPR008162">
    <property type="entry name" value="Pyrophosphatase"/>
</dbReference>